<evidence type="ECO:0000313" key="3">
    <source>
        <dbReference type="Proteomes" id="UP000006546"/>
    </source>
</evidence>
<feature type="domain" description="DUF4340" evidence="1">
    <location>
        <begin position="80"/>
        <end position="219"/>
    </location>
</feature>
<proteinExistence type="predicted"/>
<dbReference type="eggNOG" id="ENOG5032DR3">
    <property type="taxonomic scope" value="Bacteria"/>
</dbReference>
<keyword evidence="3" id="KW-1185">Reference proteome</keyword>
<reference evidence="3" key="1">
    <citation type="submission" date="2011-04" db="EMBL/GenBank/DDBJ databases">
        <title>The complete genome of Treponema brennaborense DSM 12168.</title>
        <authorList>
            <person name="Lucas S."/>
            <person name="Han J."/>
            <person name="Lapidus A."/>
            <person name="Bruce D."/>
            <person name="Goodwin L."/>
            <person name="Pitluck S."/>
            <person name="Peters L."/>
            <person name="Kyrpides N."/>
            <person name="Mavromatis K."/>
            <person name="Ivanova N."/>
            <person name="Mikhailova N."/>
            <person name="Pagani I."/>
            <person name="Teshima H."/>
            <person name="Detter J.C."/>
            <person name="Tapia R."/>
            <person name="Han C."/>
            <person name="Land M."/>
            <person name="Hauser L."/>
            <person name="Markowitz V."/>
            <person name="Cheng J.-F."/>
            <person name="Hugenholtz P."/>
            <person name="Woyke T."/>
            <person name="Wu D."/>
            <person name="Gronow S."/>
            <person name="Wellnitz S."/>
            <person name="Brambilla E."/>
            <person name="Klenk H.-P."/>
            <person name="Eisen J.A."/>
        </authorList>
    </citation>
    <scope>NUCLEOTIDE SEQUENCE [LARGE SCALE GENOMIC DNA]</scope>
    <source>
        <strain evidence="3">DSM 12168 / CIP 105900 / DD5/3</strain>
    </source>
</reference>
<dbReference type="HOGENOM" id="CLU_834038_0_0_12"/>
<dbReference type="EMBL" id="CP002696">
    <property type="protein sequence ID" value="AEE16721.1"/>
    <property type="molecule type" value="Genomic_DNA"/>
</dbReference>
<dbReference type="AlphaFoldDB" id="F4LM42"/>
<evidence type="ECO:0000259" key="1">
    <source>
        <dbReference type="Pfam" id="PF14238"/>
    </source>
</evidence>
<organism evidence="2 3">
    <name type="scientific">Treponema brennaborense (strain DSM 12168 / CIP 105900 / DD5/3)</name>
    <dbReference type="NCBI Taxonomy" id="906968"/>
    <lineage>
        <taxon>Bacteria</taxon>
        <taxon>Pseudomonadati</taxon>
        <taxon>Spirochaetota</taxon>
        <taxon>Spirochaetia</taxon>
        <taxon>Spirochaetales</taxon>
        <taxon>Treponemataceae</taxon>
        <taxon>Treponema</taxon>
    </lineage>
</organism>
<dbReference type="RefSeq" id="WP_013758428.1">
    <property type="nucleotide sequence ID" value="NC_015500.1"/>
</dbReference>
<protein>
    <recommendedName>
        <fullName evidence="1">DUF4340 domain-containing protein</fullName>
    </recommendedName>
</protein>
<dbReference type="InterPro" id="IPR025641">
    <property type="entry name" value="DUF4340"/>
</dbReference>
<dbReference type="KEGG" id="tbe:Trebr_1294"/>
<evidence type="ECO:0000313" key="2">
    <source>
        <dbReference type="EMBL" id="AEE16721.1"/>
    </source>
</evidence>
<name>F4LM42_TREBD</name>
<dbReference type="Pfam" id="PF14238">
    <property type="entry name" value="DUF4340"/>
    <property type="match status" value="1"/>
</dbReference>
<accession>F4LM42</accession>
<dbReference type="Proteomes" id="UP000006546">
    <property type="component" value="Chromosome"/>
</dbReference>
<dbReference type="STRING" id="906968.Trebr_1294"/>
<sequence>MTEKKAVRILGGVCCALALLYAASFFAGTGTKSRPRAVRSALLNPKYADTVAGVTISRAGQTAAVSKREGDVWIGTADGIAFPVESKTVAELLETVKKIRNMYIISDDYTDKTGRSDPFQLAEHSAYRLDFTLADGSVRPSLYFGANDYTGRRIYCRTSQSDTVYETEDDLFPRLKTDAKSWADMRLIPQSLTGALEPSAVQRIRITGGASARTLTPKDASFQDTARRILSARAGAIIPDPDSRAGLANTRAAAPANVSAEAARITVDAGDGTVVTLAFFPARESAETDTYYVVPHIEPGPARNGAAFAETIGSCSYALEISSWTFENLISPL</sequence>
<gene>
    <name evidence="2" type="ordered locus">Trebr_1294</name>
</gene>